<keyword evidence="1" id="KW-1133">Transmembrane helix</keyword>
<feature type="transmembrane region" description="Helical" evidence="1">
    <location>
        <begin position="69"/>
        <end position="88"/>
    </location>
</feature>
<dbReference type="SUPFAM" id="SSF103481">
    <property type="entry name" value="Multidrug resistance efflux transporter EmrE"/>
    <property type="match status" value="1"/>
</dbReference>
<evidence type="ECO:0000256" key="1">
    <source>
        <dbReference type="SAM" id="Phobius"/>
    </source>
</evidence>
<dbReference type="EMBL" id="JAZEIP010000014">
    <property type="protein sequence ID" value="MEE4040650.1"/>
    <property type="molecule type" value="Genomic_DNA"/>
</dbReference>
<sequence>MTAYVVAFLCVMGLAVGQLLFKLSSTALAATGTLFSWKSAIPLIAAMGIYGVTSIAWVWVLQRTELGRVYPMMALAFIFVPLGSYFMFGERFHPQYFIGLGLIVLGIVLTIKG</sequence>
<comment type="caution">
    <text evidence="2">The sequence shown here is derived from an EMBL/GenBank/DDBJ whole genome shotgun (WGS) entry which is preliminary data.</text>
</comment>
<accession>A0ABU7N6W8</accession>
<feature type="transmembrane region" description="Helical" evidence="1">
    <location>
        <begin position="94"/>
        <end position="111"/>
    </location>
</feature>
<dbReference type="Proteomes" id="UP001343600">
    <property type="component" value="Unassembled WGS sequence"/>
</dbReference>
<name>A0ABU7N6W8_PSEVI</name>
<dbReference type="RefSeq" id="WP_025993151.1">
    <property type="nucleotide sequence ID" value="NZ_JAZEIH010000020.1"/>
</dbReference>
<keyword evidence="1" id="KW-0472">Membrane</keyword>
<gene>
    <name evidence="2" type="ORF">V2I87_11155</name>
</gene>
<evidence type="ECO:0000313" key="2">
    <source>
        <dbReference type="EMBL" id="MEE4040650.1"/>
    </source>
</evidence>
<dbReference type="InterPro" id="IPR037185">
    <property type="entry name" value="EmrE-like"/>
</dbReference>
<dbReference type="Gene3D" id="1.10.3730.20">
    <property type="match status" value="1"/>
</dbReference>
<feature type="transmembrane region" description="Helical" evidence="1">
    <location>
        <begin position="39"/>
        <end position="60"/>
    </location>
</feature>
<keyword evidence="3" id="KW-1185">Reference proteome</keyword>
<proteinExistence type="predicted"/>
<keyword evidence="1" id="KW-0812">Transmembrane</keyword>
<evidence type="ECO:0000313" key="3">
    <source>
        <dbReference type="Proteomes" id="UP001343600"/>
    </source>
</evidence>
<organism evidence="2 3">
    <name type="scientific">Pseudomonas viridiflava</name>
    <name type="common">Phytomonas viridiflava</name>
    <dbReference type="NCBI Taxonomy" id="33069"/>
    <lineage>
        <taxon>Bacteria</taxon>
        <taxon>Pseudomonadati</taxon>
        <taxon>Pseudomonadota</taxon>
        <taxon>Gammaproteobacteria</taxon>
        <taxon>Pseudomonadales</taxon>
        <taxon>Pseudomonadaceae</taxon>
        <taxon>Pseudomonas</taxon>
    </lineage>
</organism>
<protein>
    <submittedName>
        <fullName evidence="2">4-amino-4-deoxy-L-arabinose-phospho-UDP flippase</fullName>
    </submittedName>
</protein>
<reference evidence="2 3" key="1">
    <citation type="submission" date="2024-01" db="EMBL/GenBank/DDBJ databases">
        <title>Characterization of Pseudomonas viridiflava in Georgia, USA.</title>
        <authorList>
            <person name="Zhao M."/>
            <person name="Dutta B."/>
        </authorList>
    </citation>
    <scope>NUCLEOTIDE SEQUENCE [LARGE SCALE GENOMIC DNA]</scope>
    <source>
        <strain evidence="2 3">21GA0539</strain>
    </source>
</reference>